<dbReference type="RefSeq" id="WP_216641244.1">
    <property type="nucleotide sequence ID" value="NZ_PEML01000221.1"/>
</dbReference>
<dbReference type="EMBL" id="PEML01000221">
    <property type="protein sequence ID" value="RTI06992.1"/>
    <property type="molecule type" value="Genomic_DNA"/>
</dbReference>
<sequence>MKHEFSTIQFHLEHFDELLNGEQSWRLLYLPATVCPCRDRATGSPQPDCPRCRGYGFVWEPPEVREWEETFYRGSTTRPEVLPPTVRTEDVVRSLLHISDPTRLLRLSYALFRLNKKNSTLHLQPFTYLSLLT</sequence>
<protein>
    <submittedName>
        <fullName evidence="1">Uncharacterized protein</fullName>
    </submittedName>
</protein>
<accession>A0ABY0AHU4</accession>
<proteinExistence type="predicted"/>
<name>A0ABY0AHU4_THESC</name>
<evidence type="ECO:0000313" key="1">
    <source>
        <dbReference type="EMBL" id="RTI06992.1"/>
    </source>
</evidence>
<dbReference type="Proteomes" id="UP000287962">
    <property type="component" value="Unassembled WGS sequence"/>
</dbReference>
<gene>
    <name evidence="1" type="ORF">CSW25_07020</name>
</gene>
<organism evidence="1 2">
    <name type="scientific">Thermus scotoductus</name>
    <dbReference type="NCBI Taxonomy" id="37636"/>
    <lineage>
        <taxon>Bacteria</taxon>
        <taxon>Thermotogati</taxon>
        <taxon>Deinococcota</taxon>
        <taxon>Deinococci</taxon>
        <taxon>Thermales</taxon>
        <taxon>Thermaceae</taxon>
        <taxon>Thermus</taxon>
    </lineage>
</organism>
<comment type="caution">
    <text evidence="1">The sequence shown here is derived from an EMBL/GenBank/DDBJ whole genome shotgun (WGS) entry which is preliminary data.</text>
</comment>
<keyword evidence="2" id="KW-1185">Reference proteome</keyword>
<evidence type="ECO:0000313" key="2">
    <source>
        <dbReference type="Proteomes" id="UP000287962"/>
    </source>
</evidence>
<feature type="non-terminal residue" evidence="1">
    <location>
        <position position="133"/>
    </location>
</feature>
<reference evidence="1 2" key="1">
    <citation type="journal article" date="2019" name="Extremophiles">
        <title>Biogeography of thermophiles and predominance of Thermus scotoductus in domestic water heaters.</title>
        <authorList>
            <person name="Wilpiszeski R.L."/>
            <person name="Zhang Z."/>
            <person name="House C.H."/>
        </authorList>
    </citation>
    <scope>NUCLEOTIDE SEQUENCE [LARGE SCALE GENOMIC DNA]</scope>
    <source>
        <strain evidence="1 2">12_S12</strain>
    </source>
</reference>